<name>A0ABW6P9V9_9NOCA</name>
<keyword evidence="2" id="KW-1185">Reference proteome</keyword>
<reference evidence="1 2" key="1">
    <citation type="submission" date="2024-10" db="EMBL/GenBank/DDBJ databases">
        <title>The Natural Products Discovery Center: Release of the First 8490 Sequenced Strains for Exploring Actinobacteria Biosynthetic Diversity.</title>
        <authorList>
            <person name="Kalkreuter E."/>
            <person name="Kautsar S.A."/>
            <person name="Yang D."/>
            <person name="Bader C.D."/>
            <person name="Teijaro C.N."/>
            <person name="Fluegel L."/>
            <person name="Davis C.M."/>
            <person name="Simpson J.R."/>
            <person name="Lauterbach L."/>
            <person name="Steele A.D."/>
            <person name="Gui C."/>
            <person name="Meng S."/>
            <person name="Li G."/>
            <person name="Viehrig K."/>
            <person name="Ye F."/>
            <person name="Su P."/>
            <person name="Kiefer A.F."/>
            <person name="Nichols A."/>
            <person name="Cepeda A.J."/>
            <person name="Yan W."/>
            <person name="Fan B."/>
            <person name="Jiang Y."/>
            <person name="Adhikari A."/>
            <person name="Zheng C.-J."/>
            <person name="Schuster L."/>
            <person name="Cowan T.M."/>
            <person name="Smanski M.J."/>
            <person name="Chevrette M.G."/>
            <person name="De Carvalho L.P.S."/>
            <person name="Shen B."/>
        </authorList>
    </citation>
    <scope>NUCLEOTIDE SEQUENCE [LARGE SCALE GENOMIC DNA]</scope>
    <source>
        <strain evidence="1 2">NPDC004119</strain>
    </source>
</reference>
<gene>
    <name evidence="1" type="ORF">ACFYU5_26200</name>
</gene>
<evidence type="ECO:0000313" key="2">
    <source>
        <dbReference type="Proteomes" id="UP001601442"/>
    </source>
</evidence>
<accession>A0ABW6P9V9</accession>
<dbReference type="EMBL" id="JBIAMT010000005">
    <property type="protein sequence ID" value="MFF0499919.1"/>
    <property type="molecule type" value="Genomic_DNA"/>
</dbReference>
<protein>
    <submittedName>
        <fullName evidence="1">Uncharacterized protein</fullName>
    </submittedName>
</protein>
<proteinExistence type="predicted"/>
<dbReference type="RefSeq" id="WP_387398809.1">
    <property type="nucleotide sequence ID" value="NZ_JBIAMT010000005.1"/>
</dbReference>
<sequence>MADKAVADDLAGVGDVAGGFGGRAIASGRRLDPRQWTSDEPILGLTREAGYLWGTVRDSENGDIFSVMRRIPPAGVSGIAGAQSMSNKLVVLSTIGGSGTMDIRREAKGAALSDALSRSAVDNGARFHAPAGADSRALDLVLATDSLTYSEEQLADVNGRLAVPGLQWFLTAGGASTLYLTQTWRVSGRLLGRPVDGFLFWEEPYMKPGARLYVDQDPLHEVGYTTWYSWANEYDDGEIEVGHFLFGGNDFHVGVISSSVHGVRSVRSMTTAITRAADGYWHAGIEYDLDGEAWVAEPDPRGRMQLGPIPNPQQEAQIRRRDETRGIRTWMAWGETVPATDAPRAI</sequence>
<comment type="caution">
    <text evidence="1">The sequence shown here is derived from an EMBL/GenBank/DDBJ whole genome shotgun (WGS) entry which is preliminary data.</text>
</comment>
<evidence type="ECO:0000313" key="1">
    <source>
        <dbReference type="EMBL" id="MFF0499919.1"/>
    </source>
</evidence>
<dbReference type="Proteomes" id="UP001601442">
    <property type="component" value="Unassembled WGS sequence"/>
</dbReference>
<organism evidence="1 2">
    <name type="scientific">Nocardia aobensis</name>
    <dbReference type="NCBI Taxonomy" id="257277"/>
    <lineage>
        <taxon>Bacteria</taxon>
        <taxon>Bacillati</taxon>
        <taxon>Actinomycetota</taxon>
        <taxon>Actinomycetes</taxon>
        <taxon>Mycobacteriales</taxon>
        <taxon>Nocardiaceae</taxon>
        <taxon>Nocardia</taxon>
    </lineage>
</organism>